<feature type="chain" id="PRO_5043337713" description="Protein sleepless" evidence="1">
    <location>
        <begin position="20"/>
        <end position="109"/>
    </location>
</feature>
<proteinExistence type="predicted"/>
<evidence type="ECO:0000313" key="2">
    <source>
        <dbReference type="EMBL" id="CAL4196979.1"/>
    </source>
</evidence>
<dbReference type="Proteomes" id="UP001497623">
    <property type="component" value="Unassembled WGS sequence"/>
</dbReference>
<dbReference type="AlphaFoldDB" id="A0AAV2SIU7"/>
<evidence type="ECO:0000256" key="1">
    <source>
        <dbReference type="SAM" id="SignalP"/>
    </source>
</evidence>
<protein>
    <recommendedName>
        <fullName evidence="4">Protein sleepless</fullName>
    </recommendedName>
</protein>
<sequence length="109" mass="11350">MKSTFVSLMLLGLVSTGLCLKCYVGTGDVGSDTTKEEDGFKSCSVGKAEMGGVSVVVRDGVETETPIGCTELMGTKVCFCNSNLCNTAPATAQAIMPVIIMALLTKFII</sequence>
<dbReference type="EMBL" id="CAXKWB010073273">
    <property type="protein sequence ID" value="CAL4196979.1"/>
    <property type="molecule type" value="Genomic_DNA"/>
</dbReference>
<comment type="caution">
    <text evidence="2">The sequence shown here is derived from an EMBL/GenBank/DDBJ whole genome shotgun (WGS) entry which is preliminary data.</text>
</comment>
<reference evidence="2 3" key="1">
    <citation type="submission" date="2024-05" db="EMBL/GenBank/DDBJ databases">
        <authorList>
            <person name="Wallberg A."/>
        </authorList>
    </citation>
    <scope>NUCLEOTIDE SEQUENCE [LARGE SCALE GENOMIC DNA]</scope>
</reference>
<organism evidence="2 3">
    <name type="scientific">Meganyctiphanes norvegica</name>
    <name type="common">Northern krill</name>
    <name type="synonym">Thysanopoda norvegica</name>
    <dbReference type="NCBI Taxonomy" id="48144"/>
    <lineage>
        <taxon>Eukaryota</taxon>
        <taxon>Metazoa</taxon>
        <taxon>Ecdysozoa</taxon>
        <taxon>Arthropoda</taxon>
        <taxon>Crustacea</taxon>
        <taxon>Multicrustacea</taxon>
        <taxon>Malacostraca</taxon>
        <taxon>Eumalacostraca</taxon>
        <taxon>Eucarida</taxon>
        <taxon>Euphausiacea</taxon>
        <taxon>Euphausiidae</taxon>
        <taxon>Meganyctiphanes</taxon>
    </lineage>
</organism>
<evidence type="ECO:0000313" key="3">
    <source>
        <dbReference type="Proteomes" id="UP001497623"/>
    </source>
</evidence>
<accession>A0AAV2SIU7</accession>
<evidence type="ECO:0008006" key="4">
    <source>
        <dbReference type="Google" id="ProtNLM"/>
    </source>
</evidence>
<feature type="signal peptide" evidence="1">
    <location>
        <begin position="1"/>
        <end position="19"/>
    </location>
</feature>
<keyword evidence="1" id="KW-0732">Signal</keyword>
<name>A0AAV2SIU7_MEGNR</name>
<gene>
    <name evidence="2" type="ORF">MNOR_LOCUS37223</name>
</gene>
<keyword evidence="3" id="KW-1185">Reference proteome</keyword>